<dbReference type="InterPro" id="IPR035706">
    <property type="entry name" value="AAA_9"/>
</dbReference>
<proteinExistence type="predicted"/>
<evidence type="ECO:0000313" key="3">
    <source>
        <dbReference type="Proteomes" id="UP001642464"/>
    </source>
</evidence>
<dbReference type="EMBL" id="CAXAMM010044528">
    <property type="protein sequence ID" value="CAK9115042.1"/>
    <property type="molecule type" value="Genomic_DNA"/>
</dbReference>
<dbReference type="InterPro" id="IPR027417">
    <property type="entry name" value="P-loop_NTPase"/>
</dbReference>
<gene>
    <name evidence="2" type="ORF">SCF082_LOCUS53267</name>
</gene>
<evidence type="ECO:0000259" key="1">
    <source>
        <dbReference type="Pfam" id="PF12781"/>
    </source>
</evidence>
<keyword evidence="3" id="KW-1185">Reference proteome</keyword>
<reference evidence="2 3" key="1">
    <citation type="submission" date="2024-02" db="EMBL/GenBank/DDBJ databases">
        <authorList>
            <person name="Chen Y."/>
            <person name="Shah S."/>
            <person name="Dougan E. K."/>
            <person name="Thang M."/>
            <person name="Chan C."/>
        </authorList>
    </citation>
    <scope>NUCLEOTIDE SEQUENCE [LARGE SCALE GENOMIC DNA]</scope>
</reference>
<accession>A0ABP0SRI4</accession>
<comment type="caution">
    <text evidence="2">The sequence shown here is derived from an EMBL/GenBank/DDBJ whole genome shotgun (WGS) entry which is preliminary data.</text>
</comment>
<organism evidence="2 3">
    <name type="scientific">Durusdinium trenchii</name>
    <dbReference type="NCBI Taxonomy" id="1381693"/>
    <lineage>
        <taxon>Eukaryota</taxon>
        <taxon>Sar</taxon>
        <taxon>Alveolata</taxon>
        <taxon>Dinophyceae</taxon>
        <taxon>Suessiales</taxon>
        <taxon>Symbiodiniaceae</taxon>
        <taxon>Durusdinium</taxon>
    </lineage>
</organism>
<dbReference type="Proteomes" id="UP001642464">
    <property type="component" value="Unassembled WGS sequence"/>
</dbReference>
<name>A0ABP0SRI4_9DINO</name>
<dbReference type="Gene3D" id="3.40.50.300">
    <property type="entry name" value="P-loop containing nucleotide triphosphate hydrolases"/>
    <property type="match status" value="1"/>
</dbReference>
<feature type="domain" description="Dynein heavy chain ATP-binding dynein motor region" evidence="1">
    <location>
        <begin position="69"/>
        <end position="167"/>
    </location>
</feature>
<sequence>MAAEYTIVLQDCQAFPPVLLDLKPRPKKGAGLEEPSPVKEVTPTKLRRISRKMSTSRASLSTNSLKSAGQVESGRSFQLYMTSSLGSCQELSPVTMHTCSVVNFALNLEGFTEVLLDAMIRQVPELDQEFTHLFALVPDESSLRAAEEKLLSFLEDSHGASILEGQECPRILGLYAEARKQQEAATNKFQKELQDFHHGRRNLRQLGEPLALAVQSAWVRSAGWRMLLD</sequence>
<evidence type="ECO:0000313" key="2">
    <source>
        <dbReference type="EMBL" id="CAK9115042.1"/>
    </source>
</evidence>
<dbReference type="Pfam" id="PF12781">
    <property type="entry name" value="AAA_9"/>
    <property type="match status" value="1"/>
</dbReference>
<protein>
    <recommendedName>
        <fullName evidence="1">Dynein heavy chain ATP-binding dynein motor region domain-containing protein</fullName>
    </recommendedName>
</protein>